<feature type="transmembrane region" description="Helical" evidence="1">
    <location>
        <begin position="364"/>
        <end position="386"/>
    </location>
</feature>
<feature type="transmembrane region" description="Helical" evidence="1">
    <location>
        <begin position="12"/>
        <end position="35"/>
    </location>
</feature>
<dbReference type="PANTHER" id="PTHR30221:SF1">
    <property type="entry name" value="SMALL-CONDUCTANCE MECHANOSENSITIVE CHANNEL"/>
    <property type="match status" value="1"/>
</dbReference>
<reference evidence="2 3" key="1">
    <citation type="submission" date="2016-11" db="EMBL/GenBank/DDBJ databases">
        <authorList>
            <person name="Jaros S."/>
            <person name="Januszkiewicz K."/>
            <person name="Wedrychowicz H."/>
        </authorList>
    </citation>
    <scope>NUCLEOTIDE SEQUENCE [LARGE SCALE GENOMIC DNA]</scope>
    <source>
        <strain evidence="2 3">DSM 21864</strain>
    </source>
</reference>
<dbReference type="OrthoDB" id="1411407at2"/>
<keyword evidence="1" id="KW-0472">Membrane</keyword>
<feature type="transmembrane region" description="Helical" evidence="1">
    <location>
        <begin position="290"/>
        <end position="314"/>
    </location>
</feature>
<keyword evidence="3" id="KW-1185">Reference proteome</keyword>
<proteinExistence type="predicted"/>
<dbReference type="RefSeq" id="WP_073010792.1">
    <property type="nucleotide sequence ID" value="NZ_FQZO01000008.1"/>
</dbReference>
<feature type="transmembrane region" description="Helical" evidence="1">
    <location>
        <begin position="335"/>
        <end position="358"/>
    </location>
</feature>
<dbReference type="PANTHER" id="PTHR30221">
    <property type="entry name" value="SMALL-CONDUCTANCE MECHANOSENSITIVE CHANNEL"/>
    <property type="match status" value="1"/>
</dbReference>
<dbReference type="Pfam" id="PF05552">
    <property type="entry name" value="MS_channel_1st_1"/>
    <property type="match status" value="3"/>
</dbReference>
<keyword evidence="1" id="KW-1133">Transmembrane helix</keyword>
<dbReference type="Proteomes" id="UP000184080">
    <property type="component" value="Unassembled WGS sequence"/>
</dbReference>
<feature type="transmembrane region" description="Helical" evidence="1">
    <location>
        <begin position="73"/>
        <end position="94"/>
    </location>
</feature>
<keyword evidence="1" id="KW-0812">Transmembrane</keyword>
<dbReference type="InterPro" id="IPR045275">
    <property type="entry name" value="MscS_archaea/bacteria_type"/>
</dbReference>
<feature type="transmembrane region" description="Helical" evidence="1">
    <location>
        <begin position="257"/>
        <end position="278"/>
    </location>
</feature>
<protein>
    <submittedName>
        <fullName evidence="2">Conserved TM helix</fullName>
    </submittedName>
</protein>
<dbReference type="GO" id="GO:0008381">
    <property type="term" value="F:mechanosensitive monoatomic ion channel activity"/>
    <property type="evidence" value="ECO:0007669"/>
    <property type="project" value="InterPro"/>
</dbReference>
<name>A0A1M6MAE1_9CLOT</name>
<accession>A0A1M6MAE1</accession>
<dbReference type="InterPro" id="IPR008910">
    <property type="entry name" value="MSC_TM_helix"/>
</dbReference>
<organism evidence="2 3">
    <name type="scientific">Clostridium amylolyticum</name>
    <dbReference type="NCBI Taxonomy" id="1121298"/>
    <lineage>
        <taxon>Bacteria</taxon>
        <taxon>Bacillati</taxon>
        <taxon>Bacillota</taxon>
        <taxon>Clostridia</taxon>
        <taxon>Eubacteriales</taxon>
        <taxon>Clostridiaceae</taxon>
        <taxon>Clostridium</taxon>
    </lineage>
</organism>
<feature type="transmembrane region" description="Helical" evidence="1">
    <location>
        <begin position="106"/>
        <end position="127"/>
    </location>
</feature>
<dbReference type="Gene3D" id="1.10.287.1260">
    <property type="match status" value="1"/>
</dbReference>
<evidence type="ECO:0000256" key="1">
    <source>
        <dbReference type="SAM" id="Phobius"/>
    </source>
</evidence>
<feature type="transmembrane region" description="Helical" evidence="1">
    <location>
        <begin position="164"/>
        <end position="185"/>
    </location>
</feature>
<gene>
    <name evidence="2" type="ORF">SAMN05444401_3917</name>
</gene>
<dbReference type="AlphaFoldDB" id="A0A1M6MAE1"/>
<evidence type="ECO:0000313" key="2">
    <source>
        <dbReference type="EMBL" id="SHJ80455.1"/>
    </source>
</evidence>
<dbReference type="EMBL" id="FQZO01000008">
    <property type="protein sequence ID" value="SHJ80455.1"/>
    <property type="molecule type" value="Genomic_DNA"/>
</dbReference>
<evidence type="ECO:0000313" key="3">
    <source>
        <dbReference type="Proteomes" id="UP000184080"/>
    </source>
</evidence>
<dbReference type="NCBIfam" id="NF033912">
    <property type="entry name" value="msc"/>
    <property type="match status" value="1"/>
</dbReference>
<sequence length="452" mass="48684">MEQVRQITFPLYSAVPSVVSAILLLILALIVAAIVKSIIVKGGQKIGLPRYMDKWGLTHNKSPESTLNSIGKGAFWITFILFFPSILESLNMRAVSAPFTTMTSKFLNFLPNILGAVLVLIVGYVIAKVVRDLLAVLLRKLKVDELQSKAGLDGTTSTSTFSTLIANIVYVLIWIPIIISALEILNIQAISVPAISMLNIIMNMIPNIFVAAVLVVVGAYIAKLVGNLVANLLSGIGINSIYKHIGFGMNAKTPRYLLSDIIGGLVKFIIILLFSVEALNVVNLEVLNRVGFAIIAYLPFFLSAVIILGAGLIIGKWVEGLMSKYTSSSKLTATLIKYFIIIFAVFMTLNQLGIAMVIVNTAFIIILGALAVAFAISFGIGGRTFAARALDKFEKKMEASAPASDSTANTNANFDPNVNANISPGINGYDPKDMKPNDINAKNNFGNNNNPI</sequence>
<feature type="transmembrane region" description="Helical" evidence="1">
    <location>
        <begin position="228"/>
        <end position="245"/>
    </location>
</feature>
<dbReference type="STRING" id="1121298.SAMN05444401_3917"/>
<feature type="transmembrane region" description="Helical" evidence="1">
    <location>
        <begin position="197"/>
        <end position="222"/>
    </location>
</feature>